<dbReference type="Pfam" id="PF07394">
    <property type="entry name" value="DUF1501"/>
    <property type="match status" value="1"/>
</dbReference>
<gene>
    <name evidence="1" type="ORF">UFOVP435_30</name>
</gene>
<reference evidence="1" key="1">
    <citation type="submission" date="2020-04" db="EMBL/GenBank/DDBJ databases">
        <authorList>
            <person name="Chiriac C."/>
            <person name="Salcher M."/>
            <person name="Ghai R."/>
            <person name="Kavagutti S V."/>
        </authorList>
    </citation>
    <scope>NUCLEOTIDE SEQUENCE</scope>
</reference>
<organism evidence="1">
    <name type="scientific">uncultured Caudovirales phage</name>
    <dbReference type="NCBI Taxonomy" id="2100421"/>
    <lineage>
        <taxon>Viruses</taxon>
        <taxon>Duplodnaviria</taxon>
        <taxon>Heunggongvirae</taxon>
        <taxon>Uroviricota</taxon>
        <taxon>Caudoviricetes</taxon>
        <taxon>Peduoviridae</taxon>
        <taxon>Maltschvirus</taxon>
        <taxon>Maltschvirus maltsch</taxon>
    </lineage>
</organism>
<protein>
    <recommendedName>
        <fullName evidence="2">DUF1501 domain-containing protein</fullName>
    </recommendedName>
</protein>
<dbReference type="EMBL" id="LR796416">
    <property type="protein sequence ID" value="CAB4142865.1"/>
    <property type="molecule type" value="Genomic_DNA"/>
</dbReference>
<dbReference type="PANTHER" id="PTHR43737:SF1">
    <property type="entry name" value="DUF1501 DOMAIN-CONTAINING PROTEIN"/>
    <property type="match status" value="1"/>
</dbReference>
<dbReference type="PANTHER" id="PTHR43737">
    <property type="entry name" value="BLL7424 PROTEIN"/>
    <property type="match status" value="1"/>
</dbReference>
<dbReference type="InterPro" id="IPR010869">
    <property type="entry name" value="DUF1501"/>
</dbReference>
<evidence type="ECO:0008006" key="2">
    <source>
        <dbReference type="Google" id="ProtNLM"/>
    </source>
</evidence>
<name>A0A6J5M742_9CAUD</name>
<proteinExistence type="predicted"/>
<evidence type="ECO:0000313" key="1">
    <source>
        <dbReference type="EMBL" id="CAB4142865.1"/>
    </source>
</evidence>
<accession>A0A6J5M742</accession>
<sequence length="489" mass="52532">MPDSVFGTHRFLIINYLQGGEDTYQTILPRDTPRINALATIRGSLAFTAAEINNANGAGGLCEFSRLDANHVMHPNLAPLKAIWDAGDMALVHRVGNMWTPLNGISQGDIQTAINDFTGTNPIVFPFSLGGHDFQTIQTATGIGNDFVDAGNRPWSMIASGIGGRLAERYVGFTGASPLPITHQFGPGIFTDHWPLSQTAQKMDLPRMGQAFSRNNEGNALWARALQIADTLNSAIPTDPRDRIMRNADRVSVQSTGFYGPNVGVPFNGGSWAVNTPFSSQPGGAFTGNIVAFQESFLSIARAIEWRLTGGPTTLPTRTVFVVNWGDFDTHDTQGKTSGRLPDLHNSYARAIRGFRDAMINLGVWNDCLVLNVSEFARTLPINGGFGTDHAWARSMMAFGGGVRGLGKSGSTGHFGALPSTYGSLSSGNYVMGSHDVFGGQIGLGSMIPEFSWEQGILPALTWFGCNAADLNELLPRRALFGAAPTYMV</sequence>